<reference evidence="1 2" key="2">
    <citation type="submission" date="2018-11" db="EMBL/GenBank/DDBJ databases">
        <authorList>
            <consortium name="Pathogen Informatics"/>
        </authorList>
    </citation>
    <scope>NUCLEOTIDE SEQUENCE [LARGE SCALE GENOMIC DNA]</scope>
</reference>
<reference evidence="3" key="1">
    <citation type="submission" date="2016-06" db="UniProtKB">
        <authorList>
            <consortium name="WormBaseParasite"/>
        </authorList>
    </citation>
    <scope>IDENTIFICATION</scope>
</reference>
<evidence type="ECO:0000313" key="2">
    <source>
        <dbReference type="Proteomes" id="UP000271098"/>
    </source>
</evidence>
<accession>A0A183DAD6</accession>
<protein>
    <submittedName>
        <fullName evidence="1 3">Uncharacterized protein</fullName>
    </submittedName>
</protein>
<dbReference type="EMBL" id="UYRT01012328">
    <property type="protein sequence ID" value="VDK51707.1"/>
    <property type="molecule type" value="Genomic_DNA"/>
</dbReference>
<evidence type="ECO:0000313" key="1">
    <source>
        <dbReference type="EMBL" id="VDK51707.1"/>
    </source>
</evidence>
<evidence type="ECO:0000313" key="3">
    <source>
        <dbReference type="WBParaSite" id="GPUH_0000568501-mRNA-1"/>
    </source>
</evidence>
<dbReference type="WBParaSite" id="GPUH_0000568501-mRNA-1">
    <property type="protein sequence ID" value="GPUH_0000568501-mRNA-1"/>
    <property type="gene ID" value="GPUH_0000568501"/>
</dbReference>
<organism evidence="3">
    <name type="scientific">Gongylonema pulchrum</name>
    <dbReference type="NCBI Taxonomy" id="637853"/>
    <lineage>
        <taxon>Eukaryota</taxon>
        <taxon>Metazoa</taxon>
        <taxon>Ecdysozoa</taxon>
        <taxon>Nematoda</taxon>
        <taxon>Chromadorea</taxon>
        <taxon>Rhabditida</taxon>
        <taxon>Spirurina</taxon>
        <taxon>Spiruromorpha</taxon>
        <taxon>Spiruroidea</taxon>
        <taxon>Gongylonematidae</taxon>
        <taxon>Gongylonema</taxon>
    </lineage>
</organism>
<name>A0A183DAD6_9BILA</name>
<dbReference type="AlphaFoldDB" id="A0A183DAD6"/>
<keyword evidence="2" id="KW-1185">Reference proteome</keyword>
<gene>
    <name evidence="1" type="ORF">GPUH_LOCUS5677</name>
</gene>
<sequence length="101" mass="11200">MPQIIVAFSCLNCAFTSHFGLVVDEEKNIVMLAAYKHSRDYPTLAPYRMDANHCGTTLGSTIIGSRIAANDWISESTPLDEVHRCYHLVDQPASNGTLKMK</sequence>
<dbReference type="Proteomes" id="UP000271098">
    <property type="component" value="Unassembled WGS sequence"/>
</dbReference>
<proteinExistence type="predicted"/>